<protein>
    <recommendedName>
        <fullName evidence="2">HECT-type E3 ubiquitin transferase</fullName>
        <ecNumber evidence="2">2.3.2.26</ecNumber>
    </recommendedName>
</protein>
<dbReference type="GO" id="GO:0000209">
    <property type="term" value="P:protein polyubiquitination"/>
    <property type="evidence" value="ECO:0007669"/>
    <property type="project" value="InterPro"/>
</dbReference>
<keyword evidence="3" id="KW-0808">Transferase</keyword>
<accession>A0A6G1HHS6</accession>
<feature type="compositionally biased region" description="Polar residues" evidence="6">
    <location>
        <begin position="28"/>
        <end position="46"/>
    </location>
</feature>
<dbReference type="GO" id="GO:0061630">
    <property type="term" value="F:ubiquitin protein ligase activity"/>
    <property type="evidence" value="ECO:0007669"/>
    <property type="project" value="UniProtKB-EC"/>
</dbReference>
<evidence type="ECO:0000256" key="2">
    <source>
        <dbReference type="ARBA" id="ARBA00012485"/>
    </source>
</evidence>
<feature type="region of interest" description="Disordered" evidence="6">
    <location>
        <begin position="1"/>
        <end position="58"/>
    </location>
</feature>
<dbReference type="PANTHER" id="PTHR45700:SF8">
    <property type="entry name" value="HECT-TYPE E3 UBIQUITIN TRANSFERASE"/>
    <property type="match status" value="1"/>
</dbReference>
<feature type="active site" description="Glycyl thioester intermediate" evidence="5">
    <location>
        <position position="918"/>
    </location>
</feature>
<sequence length="950" mass="106520">MHQSPQKLRPREVDGTPERSPKHLESSPAGTSKATRASQCDDTQALVNAEDAPKDAADPFDDIIRNFLWPLGITENLNTRSFLQFPPRASGGRTRSEGTIPHPITSTSRPERSASGSAVISLDPRLLKIGDIGENATWWSGQAGEPDNLPTQETNAVPETEPSESKVINRRSPNVHWEVLRRWYHEVLSAGATFDLSKFELLQENLSDSPQSLTSDRQDLWKDIDRNRMHMHRVLITLTENALKRPGRILRHPKDLRFLLIILANPLLYPWKAVKYENMSALARSKSNAPQRTESFRKASTLSAAGAPGDPDRSPRRREPTPHWGILKRVFGLIANSPSECQACLVSWFSRYSESSFRDLVELANRFISHRLERLRGKTHKGNIDEQTIGLIPELSSGVNASARLHAALGIDRDSPDVGYTLDGTPAYREDWQIRSAAQFMKLLFAANAVHHSAKPSADNFGAVNGSDHHLGTAGRPLRVCGQLLSVSDFYSTALDQEDVVADFKLWEKRTGAFSFCQYPFLLSMVQKIRLLEFDNHRQMAEHARQTHFNNLSNSVTQDEVFKVVVRRDCLANDGLQKIGKVLGGSTDYKKGLRVQFVDEEGVDVGGLRKEFFMLAMEEIFKPDGDLFVFDDESNFCYFNSHTFERPEAYYRVGALLGLAVYNSTILEIPFPPFFFRKLLAAAPTSFTNYRQATSCVPPRKPFSARLSDLAELHPSLAHGLKQLLEFEGDVESTYCRTFALESAPYGSKSQTIPLIPNGENISLDNVRRTLYVSRRCQYALDEAIERQFEPFARGFFACAGSNSLHLLHPTELRAAICGSQEAFSLGALRQGTTVSWPKRQDKQTNPDDSGVRPAVLDLFWHALEREHQKGDFDRLRALLRFWTGSSCPPAGGWLATSMRLEVVSGDDRERFPSAATCFNLLRLPEYDSLELLETKLWGAVDGAVGFGLR</sequence>
<evidence type="ECO:0000256" key="6">
    <source>
        <dbReference type="SAM" id="MobiDB-lite"/>
    </source>
</evidence>
<feature type="region of interest" description="Disordered" evidence="6">
    <location>
        <begin position="283"/>
        <end position="321"/>
    </location>
</feature>
<keyword evidence="4 5" id="KW-0833">Ubl conjugation pathway</keyword>
<feature type="compositionally biased region" description="Polar residues" evidence="6">
    <location>
        <begin position="104"/>
        <end position="117"/>
    </location>
</feature>
<evidence type="ECO:0000256" key="5">
    <source>
        <dbReference type="PROSITE-ProRule" id="PRU00104"/>
    </source>
</evidence>
<dbReference type="SUPFAM" id="SSF56204">
    <property type="entry name" value="Hect, E3 ligase catalytic domain"/>
    <property type="match status" value="1"/>
</dbReference>
<keyword evidence="9" id="KW-1185">Reference proteome</keyword>
<evidence type="ECO:0000256" key="1">
    <source>
        <dbReference type="ARBA" id="ARBA00000885"/>
    </source>
</evidence>
<feature type="region of interest" description="Disordered" evidence="6">
    <location>
        <begin position="140"/>
        <end position="168"/>
    </location>
</feature>
<evidence type="ECO:0000256" key="3">
    <source>
        <dbReference type="ARBA" id="ARBA00022679"/>
    </source>
</evidence>
<dbReference type="Gene3D" id="3.30.2160.10">
    <property type="entry name" value="Hect, E3 ligase catalytic domain"/>
    <property type="match status" value="1"/>
</dbReference>
<feature type="compositionally biased region" description="Basic and acidic residues" evidence="6">
    <location>
        <begin position="9"/>
        <end position="25"/>
    </location>
</feature>
<dbReference type="EMBL" id="ML977137">
    <property type="protein sequence ID" value="KAF1992579.1"/>
    <property type="molecule type" value="Genomic_DNA"/>
</dbReference>
<dbReference type="OrthoDB" id="8068875at2759"/>
<proteinExistence type="predicted"/>
<feature type="domain" description="HECT" evidence="7">
    <location>
        <begin position="585"/>
        <end position="950"/>
    </location>
</feature>
<evidence type="ECO:0000259" key="7">
    <source>
        <dbReference type="PROSITE" id="PS50237"/>
    </source>
</evidence>
<comment type="catalytic activity">
    <reaction evidence="1">
        <text>S-ubiquitinyl-[E2 ubiquitin-conjugating enzyme]-L-cysteine + [acceptor protein]-L-lysine = [E2 ubiquitin-conjugating enzyme]-L-cysteine + N(6)-ubiquitinyl-[acceptor protein]-L-lysine.</text>
        <dbReference type="EC" id="2.3.2.26"/>
    </reaction>
</comment>
<dbReference type="PROSITE" id="PS50237">
    <property type="entry name" value="HECT"/>
    <property type="match status" value="1"/>
</dbReference>
<dbReference type="SMART" id="SM00119">
    <property type="entry name" value="HECTc"/>
    <property type="match status" value="1"/>
</dbReference>
<dbReference type="Gene3D" id="3.90.1750.10">
    <property type="entry name" value="Hect, E3 ligase catalytic domains"/>
    <property type="match status" value="1"/>
</dbReference>
<dbReference type="InterPro" id="IPR000569">
    <property type="entry name" value="HECT_dom"/>
</dbReference>
<organism evidence="8 9">
    <name type="scientific">Aulographum hederae CBS 113979</name>
    <dbReference type="NCBI Taxonomy" id="1176131"/>
    <lineage>
        <taxon>Eukaryota</taxon>
        <taxon>Fungi</taxon>
        <taxon>Dikarya</taxon>
        <taxon>Ascomycota</taxon>
        <taxon>Pezizomycotina</taxon>
        <taxon>Dothideomycetes</taxon>
        <taxon>Pleosporomycetidae</taxon>
        <taxon>Aulographales</taxon>
        <taxon>Aulographaceae</taxon>
    </lineage>
</organism>
<dbReference type="AlphaFoldDB" id="A0A6G1HHS6"/>
<dbReference type="InterPro" id="IPR035983">
    <property type="entry name" value="Hect_E3_ubiquitin_ligase"/>
</dbReference>
<gene>
    <name evidence="8" type="ORF">K402DRAFT_320981</name>
</gene>
<dbReference type="Proteomes" id="UP000800041">
    <property type="component" value="Unassembled WGS sequence"/>
</dbReference>
<feature type="compositionally biased region" description="Polar residues" evidence="6">
    <location>
        <begin position="285"/>
        <end position="303"/>
    </location>
</feature>
<evidence type="ECO:0000313" key="8">
    <source>
        <dbReference type="EMBL" id="KAF1992579.1"/>
    </source>
</evidence>
<dbReference type="Pfam" id="PF00632">
    <property type="entry name" value="HECT"/>
    <property type="match status" value="1"/>
</dbReference>
<reference evidence="8" key="1">
    <citation type="journal article" date="2020" name="Stud. Mycol.">
        <title>101 Dothideomycetes genomes: a test case for predicting lifestyles and emergence of pathogens.</title>
        <authorList>
            <person name="Haridas S."/>
            <person name="Albert R."/>
            <person name="Binder M."/>
            <person name="Bloem J."/>
            <person name="Labutti K."/>
            <person name="Salamov A."/>
            <person name="Andreopoulos B."/>
            <person name="Baker S."/>
            <person name="Barry K."/>
            <person name="Bills G."/>
            <person name="Bluhm B."/>
            <person name="Cannon C."/>
            <person name="Castanera R."/>
            <person name="Culley D."/>
            <person name="Daum C."/>
            <person name="Ezra D."/>
            <person name="Gonzalez J."/>
            <person name="Henrissat B."/>
            <person name="Kuo A."/>
            <person name="Liang C."/>
            <person name="Lipzen A."/>
            <person name="Lutzoni F."/>
            <person name="Magnuson J."/>
            <person name="Mondo S."/>
            <person name="Nolan M."/>
            <person name="Ohm R."/>
            <person name="Pangilinan J."/>
            <person name="Park H.-J."/>
            <person name="Ramirez L."/>
            <person name="Alfaro M."/>
            <person name="Sun H."/>
            <person name="Tritt A."/>
            <person name="Yoshinaga Y."/>
            <person name="Zwiers L.-H."/>
            <person name="Turgeon B."/>
            <person name="Goodwin S."/>
            <person name="Spatafora J."/>
            <person name="Crous P."/>
            <person name="Grigoriev I."/>
        </authorList>
    </citation>
    <scope>NUCLEOTIDE SEQUENCE</scope>
    <source>
        <strain evidence="8">CBS 113979</strain>
    </source>
</reference>
<feature type="compositionally biased region" description="Basic and acidic residues" evidence="6">
    <location>
        <begin position="310"/>
        <end position="321"/>
    </location>
</feature>
<feature type="region of interest" description="Disordered" evidence="6">
    <location>
        <begin position="84"/>
        <end position="117"/>
    </location>
</feature>
<dbReference type="EC" id="2.3.2.26" evidence="2"/>
<dbReference type="PANTHER" id="PTHR45700">
    <property type="entry name" value="UBIQUITIN-PROTEIN LIGASE E3C"/>
    <property type="match status" value="1"/>
</dbReference>
<dbReference type="Gene3D" id="3.30.2410.10">
    <property type="entry name" value="Hect, E3 ligase catalytic domain"/>
    <property type="match status" value="1"/>
</dbReference>
<name>A0A6G1HHS6_9PEZI</name>
<evidence type="ECO:0000313" key="9">
    <source>
        <dbReference type="Proteomes" id="UP000800041"/>
    </source>
</evidence>
<evidence type="ECO:0000256" key="4">
    <source>
        <dbReference type="ARBA" id="ARBA00022786"/>
    </source>
</evidence>
<dbReference type="InterPro" id="IPR044611">
    <property type="entry name" value="E3A/B/C-like"/>
</dbReference>